<dbReference type="PANTHER" id="PTHR34631:SF3">
    <property type="entry name" value="ISSOD12 TRANSPOSASE TNPA_ISSOD12"/>
    <property type="match status" value="1"/>
</dbReference>
<evidence type="ECO:0000259" key="1">
    <source>
        <dbReference type="Pfam" id="PF13737"/>
    </source>
</evidence>
<feature type="domain" description="Transposase DDE" evidence="1">
    <location>
        <begin position="1"/>
        <end position="57"/>
    </location>
</feature>
<reference evidence="3" key="1">
    <citation type="submission" date="2017-04" db="EMBL/GenBank/DDBJ databases">
        <title>Genome evolution of the luminous symbionts of deep sea anglerfish.</title>
        <authorList>
            <person name="Hendry T.A."/>
        </authorList>
    </citation>
    <scope>NUCLEOTIDE SEQUENCE [LARGE SCALE GENOMIC DNA]</scope>
</reference>
<dbReference type="Pfam" id="PF13737">
    <property type="entry name" value="DDE_Tnp_1_5"/>
    <property type="match status" value="1"/>
</dbReference>
<evidence type="ECO:0000313" key="2">
    <source>
        <dbReference type="EMBL" id="ATF10409.1"/>
    </source>
</evidence>
<dbReference type="InterPro" id="IPR053172">
    <property type="entry name" value="Tn903_transposase"/>
</dbReference>
<dbReference type="InterPro" id="IPR025668">
    <property type="entry name" value="Tnp_DDE_dom"/>
</dbReference>
<name>A0A291BBK1_9GAMM</name>
<sequence length="65" mass="7029">MRGLQGFINSVFKLTQLPLSCPHYSCISKRAKMVNVTFKTKTPGIILHLAVGSTGPKSKVKANGK</sequence>
<evidence type="ECO:0000313" key="3">
    <source>
        <dbReference type="Proteomes" id="UP000218160"/>
    </source>
</evidence>
<proteinExistence type="predicted"/>
<keyword evidence="3" id="KW-1185">Reference proteome</keyword>
<dbReference type="AlphaFoldDB" id="A0A291BBK1"/>
<dbReference type="OrthoDB" id="6382212at2"/>
<dbReference type="RefSeq" id="WP_096619840.1">
    <property type="nucleotide sequence ID" value="NZ_CP020663.1"/>
</dbReference>
<dbReference type="Proteomes" id="UP000218160">
    <property type="component" value="Chromosome 2"/>
</dbReference>
<protein>
    <submittedName>
        <fullName evidence="2">Mobile element protein</fullName>
    </submittedName>
</protein>
<dbReference type="PANTHER" id="PTHR34631">
    <property type="match status" value="1"/>
</dbReference>
<organism evidence="2 3">
    <name type="scientific">Candidatus Enterovibrio altilux</name>
    <dbReference type="NCBI Taxonomy" id="1927128"/>
    <lineage>
        <taxon>Bacteria</taxon>
        <taxon>Pseudomonadati</taxon>
        <taxon>Pseudomonadota</taxon>
        <taxon>Gammaproteobacteria</taxon>
        <taxon>Vibrionales</taxon>
        <taxon>Vibrionaceae</taxon>
        <taxon>Enterovibrio</taxon>
    </lineage>
</organism>
<dbReference type="EMBL" id="CP020663">
    <property type="protein sequence ID" value="ATF10409.1"/>
    <property type="molecule type" value="Genomic_DNA"/>
</dbReference>
<gene>
    <name evidence="2" type="ORF">BTN50_1994</name>
</gene>
<dbReference type="KEGG" id="elux:BTN50_1994"/>
<accession>A0A291BBK1</accession>